<dbReference type="Gene3D" id="3.40.50.300">
    <property type="entry name" value="P-loop containing nucleotide triphosphate hydrolases"/>
    <property type="match status" value="1"/>
</dbReference>
<dbReference type="Proteomes" id="UP000639403">
    <property type="component" value="Unassembled WGS sequence"/>
</dbReference>
<dbReference type="GO" id="GO:0000724">
    <property type="term" value="P:double-strand break repair via homologous recombination"/>
    <property type="evidence" value="ECO:0007669"/>
    <property type="project" value="InterPro"/>
</dbReference>
<sequence>MEAPPSAEAFLSDIPIESLHQLLTTVQHDTSPPLITHIPTLDTYFSSRSPQTPLRIGDVMEIQGPAASGKSHLLSHIIITCITPTQHESRAIGGWDKAAIVIDSDHTFNLERFHQLLLTRLLRLLGHADQSDACGTVPDMAIVAGIASRCLSRLHIFRPDTNIQLAATLLRLPQYHASLPELQTTEIGLLAIDSVGAFYWQDRFMERLRGTREPSGVGADPVSPLEHVLCALQSFRESHGPLIVLTNWGLNPLTKSSVHVGESLYPFYKQHLHPFPSPFESAYVAGKAIDRTDHTRVSDSLVNPATAPPESQGTASAVTGRNLRREHRVLPLTHHVTLRPAAVAPLSTDSTIAEALQGNIARSIIVKKGEMQGFVRSPGSAAVGKFSFFITSEEFLAHHQLD</sequence>
<dbReference type="GO" id="GO:0042148">
    <property type="term" value="P:DNA strand invasion"/>
    <property type="evidence" value="ECO:0007669"/>
    <property type="project" value="TreeGrafter"/>
</dbReference>
<dbReference type="GO" id="GO:0033063">
    <property type="term" value="C:Rad51B-Rad51C-Rad51D-XRCC2 complex"/>
    <property type="evidence" value="ECO:0007669"/>
    <property type="project" value="InterPro"/>
</dbReference>
<dbReference type="GO" id="GO:0005815">
    <property type="term" value="C:microtubule organizing center"/>
    <property type="evidence" value="ECO:0007669"/>
    <property type="project" value="TreeGrafter"/>
</dbReference>
<evidence type="ECO:0008006" key="3">
    <source>
        <dbReference type="Google" id="ProtNLM"/>
    </source>
</evidence>
<dbReference type="EMBL" id="JADOXO010000001">
    <property type="protein sequence ID" value="KAF9822014.1"/>
    <property type="molecule type" value="Genomic_DNA"/>
</dbReference>
<reference evidence="1" key="2">
    <citation type="journal article" name="Front. Microbiol.">
        <title>Degradative Capacity of Two Strains of Rhodonia placenta: From Phenotype to Genotype.</title>
        <authorList>
            <person name="Kolle M."/>
            <person name="Horta M.A.C."/>
            <person name="Nowrousian M."/>
            <person name="Ohm R.A."/>
            <person name="Benz J.P."/>
            <person name="Pilgard A."/>
        </authorList>
    </citation>
    <scope>NUCLEOTIDE SEQUENCE</scope>
    <source>
        <strain evidence="1">FPRL280</strain>
    </source>
</reference>
<accession>A0A8H7U6E3</accession>
<proteinExistence type="predicted"/>
<dbReference type="GO" id="GO:0005657">
    <property type="term" value="C:replication fork"/>
    <property type="evidence" value="ECO:0007669"/>
    <property type="project" value="InterPro"/>
</dbReference>
<protein>
    <recommendedName>
        <fullName evidence="3">DNA recombination and repair protein Rad51-like C-terminal domain-containing protein</fullName>
    </recommendedName>
</protein>
<comment type="caution">
    <text evidence="1">The sequence shown here is derived from an EMBL/GenBank/DDBJ whole genome shotgun (WGS) entry which is preliminary data.</text>
</comment>
<dbReference type="InterPro" id="IPR030547">
    <property type="entry name" value="XRCC2"/>
</dbReference>
<dbReference type="AlphaFoldDB" id="A0A8H7U6E3"/>
<dbReference type="PANTHER" id="PTHR46644">
    <property type="entry name" value="DNA REPAIR PROTEIN XRCC2"/>
    <property type="match status" value="1"/>
</dbReference>
<dbReference type="CDD" id="cd19490">
    <property type="entry name" value="XRCC2"/>
    <property type="match status" value="1"/>
</dbReference>
<evidence type="ECO:0000313" key="1">
    <source>
        <dbReference type="EMBL" id="KAF9822014.1"/>
    </source>
</evidence>
<reference evidence="1" key="1">
    <citation type="submission" date="2020-11" db="EMBL/GenBank/DDBJ databases">
        <authorList>
            <person name="Koelle M."/>
            <person name="Horta M.A.C."/>
            <person name="Nowrousian M."/>
            <person name="Ohm R.A."/>
            <person name="Benz P."/>
            <person name="Pilgard A."/>
        </authorList>
    </citation>
    <scope>NUCLEOTIDE SEQUENCE</scope>
    <source>
        <strain evidence="1">FPRL280</strain>
    </source>
</reference>
<dbReference type="InterPro" id="IPR027417">
    <property type="entry name" value="P-loop_NTPase"/>
</dbReference>
<dbReference type="GO" id="GO:0000400">
    <property type="term" value="F:four-way junction DNA binding"/>
    <property type="evidence" value="ECO:0007669"/>
    <property type="project" value="TreeGrafter"/>
</dbReference>
<gene>
    <name evidence="1" type="ORF">IEO21_00008</name>
</gene>
<name>A0A8H7U6E3_9APHY</name>
<dbReference type="SUPFAM" id="SSF52540">
    <property type="entry name" value="P-loop containing nucleoside triphosphate hydrolases"/>
    <property type="match status" value="1"/>
</dbReference>
<evidence type="ECO:0000313" key="2">
    <source>
        <dbReference type="Proteomes" id="UP000639403"/>
    </source>
</evidence>
<organism evidence="1 2">
    <name type="scientific">Rhodonia placenta</name>
    <dbReference type="NCBI Taxonomy" id="104341"/>
    <lineage>
        <taxon>Eukaryota</taxon>
        <taxon>Fungi</taxon>
        <taxon>Dikarya</taxon>
        <taxon>Basidiomycota</taxon>
        <taxon>Agaricomycotina</taxon>
        <taxon>Agaricomycetes</taxon>
        <taxon>Polyporales</taxon>
        <taxon>Adustoporiaceae</taxon>
        <taxon>Rhodonia</taxon>
    </lineage>
</organism>
<dbReference type="PANTHER" id="PTHR46644:SF2">
    <property type="entry name" value="DNA REPAIR PROTEIN XRCC2"/>
    <property type="match status" value="1"/>
</dbReference>